<evidence type="ECO:0000256" key="1">
    <source>
        <dbReference type="SAM" id="Phobius"/>
    </source>
</evidence>
<keyword evidence="1" id="KW-0812">Transmembrane</keyword>
<dbReference type="Proteomes" id="UP000306918">
    <property type="component" value="Unassembled WGS sequence"/>
</dbReference>
<keyword evidence="1" id="KW-1133">Transmembrane helix</keyword>
<gene>
    <name evidence="2" type="ORF">FAM09_06445</name>
</gene>
<dbReference type="RefSeq" id="WP_136576223.1">
    <property type="nucleotide sequence ID" value="NZ_STFF01000001.1"/>
</dbReference>
<organism evidence="2 3">
    <name type="scientific">Niastella caeni</name>
    <dbReference type="NCBI Taxonomy" id="2569763"/>
    <lineage>
        <taxon>Bacteria</taxon>
        <taxon>Pseudomonadati</taxon>
        <taxon>Bacteroidota</taxon>
        <taxon>Chitinophagia</taxon>
        <taxon>Chitinophagales</taxon>
        <taxon>Chitinophagaceae</taxon>
        <taxon>Niastella</taxon>
    </lineage>
</organism>
<evidence type="ECO:0000313" key="3">
    <source>
        <dbReference type="Proteomes" id="UP000306918"/>
    </source>
</evidence>
<keyword evidence="3" id="KW-1185">Reference proteome</keyword>
<dbReference type="AlphaFoldDB" id="A0A4S8I1E3"/>
<accession>A0A4S8I1E3</accession>
<keyword evidence="1" id="KW-0472">Membrane</keyword>
<feature type="transmembrane region" description="Helical" evidence="1">
    <location>
        <begin position="7"/>
        <end position="27"/>
    </location>
</feature>
<dbReference type="PANTHER" id="PTHR36443">
    <property type="entry name" value="BSR5223 PROTEIN"/>
    <property type="match status" value="1"/>
</dbReference>
<sequence>MNSDTGKYIMLIGGAVVIIGIIIYFFYDKLHWIGHLPGDIRIEKEKFRFYFPITTMILFSVLVTVIISIIRRFL</sequence>
<comment type="caution">
    <text evidence="2">The sequence shown here is derived from an EMBL/GenBank/DDBJ whole genome shotgun (WGS) entry which is preliminary data.</text>
</comment>
<reference evidence="2 3" key="1">
    <citation type="submission" date="2019-04" db="EMBL/GenBank/DDBJ databases">
        <title>Niastella caeni sp. nov., isolated from activated sludge.</title>
        <authorList>
            <person name="Sheng M."/>
        </authorList>
    </citation>
    <scope>NUCLEOTIDE SEQUENCE [LARGE SCALE GENOMIC DNA]</scope>
    <source>
        <strain evidence="2 3">HX-2-15</strain>
    </source>
</reference>
<evidence type="ECO:0000313" key="2">
    <source>
        <dbReference type="EMBL" id="THU41735.1"/>
    </source>
</evidence>
<proteinExistence type="predicted"/>
<dbReference type="PANTHER" id="PTHR36443:SF1">
    <property type="entry name" value="BSR5223 PROTEIN"/>
    <property type="match status" value="1"/>
</dbReference>
<name>A0A4S8I1E3_9BACT</name>
<protein>
    <submittedName>
        <fullName evidence="2">DUF2905 domain-containing protein</fullName>
    </submittedName>
</protein>
<dbReference type="OrthoDB" id="680637at2"/>
<dbReference type="Pfam" id="PF11146">
    <property type="entry name" value="DUF2905"/>
    <property type="match status" value="1"/>
</dbReference>
<dbReference type="EMBL" id="STFF01000001">
    <property type="protein sequence ID" value="THU41735.1"/>
    <property type="molecule type" value="Genomic_DNA"/>
</dbReference>
<feature type="transmembrane region" description="Helical" evidence="1">
    <location>
        <begin position="47"/>
        <end position="70"/>
    </location>
</feature>
<dbReference type="InterPro" id="IPR021320">
    <property type="entry name" value="DUF2905"/>
</dbReference>